<proteinExistence type="predicted"/>
<accession>A0A9N7TZ53</accession>
<keyword evidence="2" id="KW-1185">Reference proteome</keyword>
<reference evidence="1" key="1">
    <citation type="submission" date="2020-03" db="EMBL/GenBank/DDBJ databases">
        <authorList>
            <person name="Weist P."/>
        </authorList>
    </citation>
    <scope>NUCLEOTIDE SEQUENCE</scope>
</reference>
<sequence length="80" mass="9077">MPSAHPPQALSSQHACSDAPHRTAAAVCRDRLWRFNHFRYKQVGTTVNHRSCSPHKFTAGHHKHVAFLTTLNFDTNTQWG</sequence>
<evidence type="ECO:0000313" key="1">
    <source>
        <dbReference type="EMBL" id="CAB1420328.1"/>
    </source>
</evidence>
<dbReference type="Proteomes" id="UP001153269">
    <property type="component" value="Unassembled WGS sequence"/>
</dbReference>
<comment type="caution">
    <text evidence="1">The sequence shown here is derived from an EMBL/GenBank/DDBJ whole genome shotgun (WGS) entry which is preliminary data.</text>
</comment>
<dbReference type="EMBL" id="CADEAL010000447">
    <property type="protein sequence ID" value="CAB1420328.1"/>
    <property type="molecule type" value="Genomic_DNA"/>
</dbReference>
<evidence type="ECO:0000313" key="2">
    <source>
        <dbReference type="Proteomes" id="UP001153269"/>
    </source>
</evidence>
<name>A0A9N7TZ53_PLEPL</name>
<protein>
    <submittedName>
        <fullName evidence="1">Uncharacterized protein</fullName>
    </submittedName>
</protein>
<organism evidence="1 2">
    <name type="scientific">Pleuronectes platessa</name>
    <name type="common">European plaice</name>
    <dbReference type="NCBI Taxonomy" id="8262"/>
    <lineage>
        <taxon>Eukaryota</taxon>
        <taxon>Metazoa</taxon>
        <taxon>Chordata</taxon>
        <taxon>Craniata</taxon>
        <taxon>Vertebrata</taxon>
        <taxon>Euteleostomi</taxon>
        <taxon>Actinopterygii</taxon>
        <taxon>Neopterygii</taxon>
        <taxon>Teleostei</taxon>
        <taxon>Neoteleostei</taxon>
        <taxon>Acanthomorphata</taxon>
        <taxon>Carangaria</taxon>
        <taxon>Pleuronectiformes</taxon>
        <taxon>Pleuronectoidei</taxon>
        <taxon>Pleuronectidae</taxon>
        <taxon>Pleuronectes</taxon>
    </lineage>
</organism>
<dbReference type="AlphaFoldDB" id="A0A9N7TZ53"/>
<gene>
    <name evidence="1" type="ORF">PLEPLA_LOCUS8203</name>
</gene>